<sequence length="214" mass="24091">MMYRVNLLPPKLQREGTIDVRRLFLLAGITVLLAGFVGLCVFFPLNYFLMKNELELTRQQIAELEPVVNRVQALRKERQDLEKAVAEYRTIFRERKTWSSFISGLDSITPVDLWLMGLEISHRQEPGERGEGGTAGGGAGSRPAGSPDRPNMVVFKGVSRTLSSVGVFEQHLHQLGVFERLELKKISAGDNGLNFEITGYLREVCSSYQQANKY</sequence>
<dbReference type="EMBL" id="FQUW01000013">
    <property type="protein sequence ID" value="SHF03630.1"/>
    <property type="molecule type" value="Genomic_DNA"/>
</dbReference>
<feature type="transmembrane region" description="Helical" evidence="3">
    <location>
        <begin position="23"/>
        <end position="49"/>
    </location>
</feature>
<evidence type="ECO:0000313" key="4">
    <source>
        <dbReference type="EMBL" id="SHF03630.1"/>
    </source>
</evidence>
<keyword evidence="1" id="KW-0175">Coiled coil</keyword>
<accession>A0A1M4YD15</accession>
<dbReference type="Proteomes" id="UP000184196">
    <property type="component" value="Unassembled WGS sequence"/>
</dbReference>
<feature type="region of interest" description="Disordered" evidence="2">
    <location>
        <begin position="124"/>
        <end position="150"/>
    </location>
</feature>
<protein>
    <submittedName>
        <fullName evidence="4">Type IV pilus assembly protein PilN</fullName>
    </submittedName>
</protein>
<dbReference type="AlphaFoldDB" id="A0A1M4YD15"/>
<reference evidence="5" key="1">
    <citation type="submission" date="2016-11" db="EMBL/GenBank/DDBJ databases">
        <authorList>
            <person name="Varghese N."/>
            <person name="Submissions S."/>
        </authorList>
    </citation>
    <scope>NUCLEOTIDE SEQUENCE [LARGE SCALE GENOMIC DNA]</scope>
    <source>
        <strain evidence="5">DSM 11792</strain>
    </source>
</reference>
<gene>
    <name evidence="4" type="ORF">SAMN02745218_01325</name>
</gene>
<evidence type="ECO:0000256" key="3">
    <source>
        <dbReference type="SAM" id="Phobius"/>
    </source>
</evidence>
<dbReference type="InterPro" id="IPR052534">
    <property type="entry name" value="Extracell_DNA_Util/SecSys_Comp"/>
</dbReference>
<dbReference type="PANTHER" id="PTHR40278">
    <property type="entry name" value="DNA UTILIZATION PROTEIN HOFN"/>
    <property type="match status" value="1"/>
</dbReference>
<feature type="coiled-coil region" evidence="1">
    <location>
        <begin position="64"/>
        <end position="91"/>
    </location>
</feature>
<organism evidence="4 5">
    <name type="scientific">Desulfofundulus australicus DSM 11792</name>
    <dbReference type="NCBI Taxonomy" id="1121425"/>
    <lineage>
        <taxon>Bacteria</taxon>
        <taxon>Bacillati</taxon>
        <taxon>Bacillota</taxon>
        <taxon>Clostridia</taxon>
        <taxon>Eubacteriales</taxon>
        <taxon>Peptococcaceae</taxon>
        <taxon>Desulfofundulus</taxon>
    </lineage>
</organism>
<evidence type="ECO:0000256" key="2">
    <source>
        <dbReference type="SAM" id="MobiDB-lite"/>
    </source>
</evidence>
<evidence type="ECO:0000256" key="1">
    <source>
        <dbReference type="SAM" id="Coils"/>
    </source>
</evidence>
<keyword evidence="3" id="KW-1133">Transmembrane helix</keyword>
<keyword evidence="5" id="KW-1185">Reference proteome</keyword>
<keyword evidence="3" id="KW-0472">Membrane</keyword>
<evidence type="ECO:0000313" key="5">
    <source>
        <dbReference type="Proteomes" id="UP000184196"/>
    </source>
</evidence>
<name>A0A1M4YD15_9FIRM</name>
<keyword evidence="3" id="KW-0812">Transmembrane</keyword>
<proteinExistence type="predicted"/>
<dbReference type="PANTHER" id="PTHR40278:SF1">
    <property type="entry name" value="DNA UTILIZATION PROTEIN HOFN"/>
    <property type="match status" value="1"/>
</dbReference>